<reference evidence="10 11" key="1">
    <citation type="submission" date="2023-07" db="EMBL/GenBank/DDBJ databases">
        <title>Genomic Encyclopedia of Type Strains, Phase IV (KMG-IV): sequencing the most valuable type-strain genomes for metagenomic binning, comparative biology and taxonomic classification.</title>
        <authorList>
            <person name="Goeker M."/>
        </authorList>
    </citation>
    <scope>NUCLEOTIDE SEQUENCE [LARGE SCALE GENOMIC DNA]</scope>
    <source>
        <strain evidence="10 11">DSM 19922</strain>
    </source>
</reference>
<organism evidence="10 11">
    <name type="scientific">Azospirillum picis</name>
    <dbReference type="NCBI Taxonomy" id="488438"/>
    <lineage>
        <taxon>Bacteria</taxon>
        <taxon>Pseudomonadati</taxon>
        <taxon>Pseudomonadota</taxon>
        <taxon>Alphaproteobacteria</taxon>
        <taxon>Rhodospirillales</taxon>
        <taxon>Azospirillaceae</taxon>
        <taxon>Azospirillum</taxon>
    </lineage>
</organism>
<dbReference type="PANTHER" id="PTHR41523">
    <property type="entry name" value="TWO-COMPONENT SYSTEM SENSOR PROTEIN"/>
    <property type="match status" value="1"/>
</dbReference>
<dbReference type="EMBL" id="JAUSVU010000001">
    <property type="protein sequence ID" value="MDQ0531432.1"/>
    <property type="molecule type" value="Genomic_DNA"/>
</dbReference>
<protein>
    <recommendedName>
        <fullName evidence="2">histidine kinase</fullName>
        <ecNumber evidence="2">2.7.13.3</ecNumber>
    </recommendedName>
</protein>
<dbReference type="Proteomes" id="UP001244552">
    <property type="component" value="Unassembled WGS sequence"/>
</dbReference>
<evidence type="ECO:0000256" key="5">
    <source>
        <dbReference type="ARBA" id="ARBA00022741"/>
    </source>
</evidence>
<dbReference type="SMART" id="SM00387">
    <property type="entry name" value="HATPase_c"/>
    <property type="match status" value="1"/>
</dbReference>
<comment type="caution">
    <text evidence="10">The sequence shown here is derived from an EMBL/GenBank/DDBJ whole genome shotgun (WGS) entry which is preliminary data.</text>
</comment>
<evidence type="ECO:0000259" key="9">
    <source>
        <dbReference type="SMART" id="SM00387"/>
    </source>
</evidence>
<keyword evidence="5" id="KW-0547">Nucleotide-binding</keyword>
<dbReference type="Pfam" id="PF07568">
    <property type="entry name" value="HisKA_2"/>
    <property type="match status" value="1"/>
</dbReference>
<dbReference type="InterPro" id="IPR011495">
    <property type="entry name" value="Sig_transdc_His_kin_sub2_dim/P"/>
</dbReference>
<keyword evidence="7" id="KW-0067">ATP-binding</keyword>
<feature type="domain" description="Histidine kinase/HSP90-like ATPase" evidence="9">
    <location>
        <begin position="440"/>
        <end position="542"/>
    </location>
</feature>
<proteinExistence type="predicted"/>
<dbReference type="PANTHER" id="PTHR41523:SF8">
    <property type="entry name" value="ETHYLENE RESPONSE SENSOR PROTEIN"/>
    <property type="match status" value="1"/>
</dbReference>
<comment type="catalytic activity">
    <reaction evidence="1">
        <text>ATP + protein L-histidine = ADP + protein N-phospho-L-histidine.</text>
        <dbReference type="EC" id="2.7.13.3"/>
    </reaction>
</comment>
<evidence type="ECO:0000256" key="3">
    <source>
        <dbReference type="ARBA" id="ARBA00022553"/>
    </source>
</evidence>
<dbReference type="InterPro" id="IPR036890">
    <property type="entry name" value="HATPase_C_sf"/>
</dbReference>
<evidence type="ECO:0000256" key="7">
    <source>
        <dbReference type="ARBA" id="ARBA00022840"/>
    </source>
</evidence>
<dbReference type="EC" id="2.7.13.3" evidence="2"/>
<evidence type="ECO:0000256" key="2">
    <source>
        <dbReference type="ARBA" id="ARBA00012438"/>
    </source>
</evidence>
<evidence type="ECO:0000313" key="10">
    <source>
        <dbReference type="EMBL" id="MDQ0531432.1"/>
    </source>
</evidence>
<evidence type="ECO:0000256" key="6">
    <source>
        <dbReference type="ARBA" id="ARBA00022777"/>
    </source>
</evidence>
<sequence length="551" mass="59376">MPRSPGLRRRIRRLGLGTALSAAVVTLALGLTSYDSYRWSRDELRLDLETQADSLADRGALTIQAASLLLDRAMRLGEDTDWTAGDAGTQVAAELRRLRDLLPTVVRIGLWDTAGRPLATTESDFPAGLTVADRPYFGAIAQADGHMVFSTPLASMADGMKVLVLGRRLTNRDGAFAGAATITVRPAEIAADLMRGMPGLRMGEINGVRWLRRADADPGPERTGETEIATLSRAAPTPDGIAVRRPVGNYPLLVEVTASRQAALERWVAGAAPVLALELLVLVLLGTVALLLLRWSAAEAADRNSLAALAGRLRRANAELEENVSDRTRALTEALAQRDLLLREVNHRLKNSLQLAASLVQMQRQVVQSPDTRQQLTDTVARLHAIARVHDQLYQSTDVRSVEMSAYLAALSADLEQSAPADEGTWRLRVIAEPIELPTDQAVPLGLMVNELVTNAMKHARPASADPTLWTIEIGLARAEDGQIALTVRDHGPGLPAGAMTGRPRSLGMRLLTGLTRQLDAGLTVEAADPGARVVIRFRPQPAQARMPATV</sequence>
<accession>A0ABU0MDB6</accession>
<evidence type="ECO:0000256" key="1">
    <source>
        <dbReference type="ARBA" id="ARBA00000085"/>
    </source>
</evidence>
<evidence type="ECO:0000313" key="11">
    <source>
        <dbReference type="Proteomes" id="UP001244552"/>
    </source>
</evidence>
<dbReference type="Gene3D" id="3.30.565.10">
    <property type="entry name" value="Histidine kinase-like ATPase, C-terminal domain"/>
    <property type="match status" value="1"/>
</dbReference>
<dbReference type="Gene3D" id="3.30.450.20">
    <property type="entry name" value="PAS domain"/>
    <property type="match status" value="1"/>
</dbReference>
<keyword evidence="4" id="KW-0808">Transferase</keyword>
<dbReference type="SUPFAM" id="SSF55874">
    <property type="entry name" value="ATPase domain of HSP90 chaperone/DNA topoisomerase II/histidine kinase"/>
    <property type="match status" value="1"/>
</dbReference>
<feature type="coiled-coil region" evidence="8">
    <location>
        <begin position="303"/>
        <end position="337"/>
    </location>
</feature>
<keyword evidence="3" id="KW-0597">Phosphoprotein</keyword>
<dbReference type="RefSeq" id="WP_209977873.1">
    <property type="nucleotide sequence ID" value="NZ_JAGINO010000001.1"/>
</dbReference>
<dbReference type="CDD" id="cd12914">
    <property type="entry name" value="PDC1_DGC_like"/>
    <property type="match status" value="1"/>
</dbReference>
<keyword evidence="6 10" id="KW-0418">Kinase</keyword>
<evidence type="ECO:0000256" key="8">
    <source>
        <dbReference type="SAM" id="Coils"/>
    </source>
</evidence>
<dbReference type="GO" id="GO:0016301">
    <property type="term" value="F:kinase activity"/>
    <property type="evidence" value="ECO:0007669"/>
    <property type="project" value="UniProtKB-KW"/>
</dbReference>
<keyword evidence="11" id="KW-1185">Reference proteome</keyword>
<keyword evidence="8" id="KW-0175">Coiled coil</keyword>
<evidence type="ECO:0000256" key="4">
    <source>
        <dbReference type="ARBA" id="ARBA00022679"/>
    </source>
</evidence>
<name>A0ABU0MDB6_9PROT</name>
<dbReference type="InterPro" id="IPR003594">
    <property type="entry name" value="HATPase_dom"/>
</dbReference>
<dbReference type="Pfam" id="PF13581">
    <property type="entry name" value="HATPase_c_2"/>
    <property type="match status" value="1"/>
</dbReference>
<gene>
    <name evidence="10" type="ORF">QO018_000264</name>
</gene>